<evidence type="ECO:0000259" key="3">
    <source>
        <dbReference type="Pfam" id="PF19316"/>
    </source>
</evidence>
<gene>
    <name evidence="4" type="ORF">BDW02DRAFT_570822</name>
</gene>
<keyword evidence="2" id="KW-0812">Transmembrane</keyword>
<feature type="region of interest" description="Disordered" evidence="1">
    <location>
        <begin position="119"/>
        <end position="141"/>
    </location>
</feature>
<protein>
    <recommendedName>
        <fullName evidence="3">GPI ethanolamine phosphate transferase 2 C-terminal domain-containing protein</fullName>
    </recommendedName>
</protein>
<dbReference type="OrthoDB" id="272139at2759"/>
<feature type="compositionally biased region" description="Basic and acidic residues" evidence="1">
    <location>
        <begin position="119"/>
        <end position="135"/>
    </location>
</feature>
<keyword evidence="2" id="KW-1133">Transmembrane helix</keyword>
<accession>A0A6A5K4L7</accession>
<sequence length="266" mass="29088">MTLSEIAVTTLLLGQSAFYASGHSNSFASFDLTNGFNGIETSRAIAVALQALLSNYFAPVWWSLSGLRLLLAWSEAQDIVPHSNLERRLASMMVATNGIAKGNRTSELTEQYLPVKETHTDGYANGHEKSTRNGDRPAAGYTNGHSTGISNGHTNVISERYLSGIANGHDKMVFVAESRNTDDTPLSSLNGSPTITRNAFAEHLTLQTFYTASTSLAVLMACVWKRNDQSIWTVLTPKCLNIILWAVFQQLIVNSVLCTVIWIFVV</sequence>
<evidence type="ECO:0000313" key="4">
    <source>
        <dbReference type="EMBL" id="KAF1832635.1"/>
    </source>
</evidence>
<dbReference type="EMBL" id="ML975334">
    <property type="protein sequence ID" value="KAF1832635.1"/>
    <property type="molecule type" value="Genomic_DNA"/>
</dbReference>
<dbReference type="Pfam" id="PF19316">
    <property type="entry name" value="PIGO_PIGG"/>
    <property type="match status" value="1"/>
</dbReference>
<feature type="non-terminal residue" evidence="4">
    <location>
        <position position="266"/>
    </location>
</feature>
<evidence type="ECO:0000256" key="2">
    <source>
        <dbReference type="SAM" id="Phobius"/>
    </source>
</evidence>
<keyword evidence="2" id="KW-0472">Membrane</keyword>
<feature type="domain" description="GPI ethanolamine phosphate transferase 2 C-terminal" evidence="3">
    <location>
        <begin position="2"/>
        <end position="263"/>
    </location>
</feature>
<dbReference type="InterPro" id="IPR045687">
    <property type="entry name" value="PIGG/GPI7_C"/>
</dbReference>
<feature type="transmembrane region" description="Helical" evidence="2">
    <location>
        <begin position="242"/>
        <end position="265"/>
    </location>
</feature>
<evidence type="ECO:0000313" key="5">
    <source>
        <dbReference type="Proteomes" id="UP000800040"/>
    </source>
</evidence>
<organism evidence="4 5">
    <name type="scientific">Decorospora gaudefroyi</name>
    <dbReference type="NCBI Taxonomy" id="184978"/>
    <lineage>
        <taxon>Eukaryota</taxon>
        <taxon>Fungi</taxon>
        <taxon>Dikarya</taxon>
        <taxon>Ascomycota</taxon>
        <taxon>Pezizomycotina</taxon>
        <taxon>Dothideomycetes</taxon>
        <taxon>Pleosporomycetidae</taxon>
        <taxon>Pleosporales</taxon>
        <taxon>Pleosporineae</taxon>
        <taxon>Pleosporaceae</taxon>
        <taxon>Decorospora</taxon>
    </lineage>
</organism>
<reference evidence="4" key="1">
    <citation type="submission" date="2020-01" db="EMBL/GenBank/DDBJ databases">
        <authorList>
            <consortium name="DOE Joint Genome Institute"/>
            <person name="Haridas S."/>
            <person name="Albert R."/>
            <person name="Binder M."/>
            <person name="Bloem J."/>
            <person name="Labutti K."/>
            <person name="Salamov A."/>
            <person name="Andreopoulos B."/>
            <person name="Baker S.E."/>
            <person name="Barry K."/>
            <person name="Bills G."/>
            <person name="Bluhm B.H."/>
            <person name="Cannon C."/>
            <person name="Castanera R."/>
            <person name="Culley D.E."/>
            <person name="Daum C."/>
            <person name="Ezra D."/>
            <person name="Gonzalez J.B."/>
            <person name="Henrissat B."/>
            <person name="Kuo A."/>
            <person name="Liang C."/>
            <person name="Lipzen A."/>
            <person name="Lutzoni F."/>
            <person name="Magnuson J."/>
            <person name="Mondo S."/>
            <person name="Nolan M."/>
            <person name="Ohm R."/>
            <person name="Pangilinan J."/>
            <person name="Park H.-J."/>
            <person name="Ramirez L."/>
            <person name="Alfaro M."/>
            <person name="Sun H."/>
            <person name="Tritt A."/>
            <person name="Yoshinaga Y."/>
            <person name="Zwiers L.-H."/>
            <person name="Turgeon B.G."/>
            <person name="Goodwin S.B."/>
            <person name="Spatafora J.W."/>
            <person name="Crous P.W."/>
            <person name="Grigoriev I.V."/>
        </authorList>
    </citation>
    <scope>NUCLEOTIDE SEQUENCE</scope>
    <source>
        <strain evidence="4">P77</strain>
    </source>
</reference>
<proteinExistence type="predicted"/>
<keyword evidence="5" id="KW-1185">Reference proteome</keyword>
<name>A0A6A5K4L7_9PLEO</name>
<evidence type="ECO:0000256" key="1">
    <source>
        <dbReference type="SAM" id="MobiDB-lite"/>
    </source>
</evidence>
<dbReference type="AlphaFoldDB" id="A0A6A5K4L7"/>
<dbReference type="Proteomes" id="UP000800040">
    <property type="component" value="Unassembled WGS sequence"/>
</dbReference>